<dbReference type="SUPFAM" id="SSF55874">
    <property type="entry name" value="ATPase domain of HSP90 chaperone/DNA topoisomerase II/histidine kinase"/>
    <property type="match status" value="1"/>
</dbReference>
<reference evidence="5 6" key="1">
    <citation type="submission" date="2019-03" db="EMBL/GenBank/DDBJ databases">
        <title>Complete Genome Sequence of Paraburkholderia dipogonis ICMP 19430T, a Nitrogen-fixing Symbiont of the South African Invasive Legume Dipogon lignosus in New Zealand.</title>
        <authorList>
            <person name="De Meyer S.E."/>
        </authorList>
    </citation>
    <scope>NUCLEOTIDE SEQUENCE [LARGE SCALE GENOMIC DNA]</scope>
    <source>
        <strain evidence="5 6">ICMP 19430</strain>
    </source>
</reference>
<dbReference type="Pfam" id="PF07730">
    <property type="entry name" value="HisKA_3"/>
    <property type="match status" value="1"/>
</dbReference>
<dbReference type="Gene3D" id="3.30.565.10">
    <property type="entry name" value="Histidine kinase-like ATPase, C-terminal domain"/>
    <property type="match status" value="1"/>
</dbReference>
<feature type="domain" description="Histidine kinase/HSP90-like ATPase" evidence="4">
    <location>
        <begin position="181"/>
        <end position="274"/>
    </location>
</feature>
<keyword evidence="2 5" id="KW-0418">Kinase</keyword>
<dbReference type="Pfam" id="PF02518">
    <property type="entry name" value="HATPase_c"/>
    <property type="match status" value="1"/>
</dbReference>
<dbReference type="InterPro" id="IPR036890">
    <property type="entry name" value="HATPase_C_sf"/>
</dbReference>
<dbReference type="GO" id="GO:0046983">
    <property type="term" value="F:protein dimerization activity"/>
    <property type="evidence" value="ECO:0007669"/>
    <property type="project" value="InterPro"/>
</dbReference>
<proteinExistence type="predicted"/>
<dbReference type="Gene3D" id="1.20.5.1930">
    <property type="match status" value="1"/>
</dbReference>
<evidence type="ECO:0000256" key="2">
    <source>
        <dbReference type="ARBA" id="ARBA00022777"/>
    </source>
</evidence>
<keyword evidence="3" id="KW-0902">Two-component regulatory system</keyword>
<dbReference type="Proteomes" id="UP000297385">
    <property type="component" value="Unassembled WGS sequence"/>
</dbReference>
<comment type="caution">
    <text evidence="5">The sequence shown here is derived from an EMBL/GenBank/DDBJ whole genome shotgun (WGS) entry which is preliminary data.</text>
</comment>
<evidence type="ECO:0000256" key="3">
    <source>
        <dbReference type="ARBA" id="ARBA00023012"/>
    </source>
</evidence>
<evidence type="ECO:0000313" key="5">
    <source>
        <dbReference type="EMBL" id="TFE37539.1"/>
    </source>
</evidence>
<dbReference type="PANTHER" id="PTHR24421">
    <property type="entry name" value="NITRATE/NITRITE SENSOR PROTEIN NARX-RELATED"/>
    <property type="match status" value="1"/>
</dbReference>
<name>A0A4Y8MJC3_9BURK</name>
<evidence type="ECO:0000256" key="1">
    <source>
        <dbReference type="ARBA" id="ARBA00022679"/>
    </source>
</evidence>
<accession>A0A4Y8MJC3</accession>
<dbReference type="InterPro" id="IPR050482">
    <property type="entry name" value="Sensor_HK_TwoCompSys"/>
</dbReference>
<sequence length="279" mass="30904">MYWTGAVWTTIGSACREPEAVWAGDLKSAARQELVRAIIGKLLTMEVGRMSEHINRGSPALSEPDALFVHLEAVRESERKRIAMEMHDELGQLLTALRIEVSLLRQKLSPDSIAVQKADEMRRLVETIIGVVRSVVNQIRPAALDFGIVPALEWLADDFRLRTEISCRLSAVGPEPCLSEMHTAGIFRIVQESLTNISRHACASHVEIRLTTSGSKIELVVRDNGKGFDMLVRRLGSYGLLGMAERARMMDAHLKIESQPGNGSVVRLRVQEDGRTADG</sequence>
<dbReference type="EMBL" id="SNVI01000005">
    <property type="protein sequence ID" value="TFE37539.1"/>
    <property type="molecule type" value="Genomic_DNA"/>
</dbReference>
<evidence type="ECO:0000313" key="6">
    <source>
        <dbReference type="Proteomes" id="UP000297385"/>
    </source>
</evidence>
<dbReference type="CDD" id="cd16917">
    <property type="entry name" value="HATPase_UhpB-NarQ-NarX-like"/>
    <property type="match status" value="1"/>
</dbReference>
<dbReference type="InterPro" id="IPR003594">
    <property type="entry name" value="HATPase_dom"/>
</dbReference>
<organism evidence="5 6">
    <name type="scientific">Paraburkholderia dipogonis</name>
    <dbReference type="NCBI Taxonomy" id="1211383"/>
    <lineage>
        <taxon>Bacteria</taxon>
        <taxon>Pseudomonadati</taxon>
        <taxon>Pseudomonadota</taxon>
        <taxon>Betaproteobacteria</taxon>
        <taxon>Burkholderiales</taxon>
        <taxon>Burkholderiaceae</taxon>
        <taxon>Paraburkholderia</taxon>
    </lineage>
</organism>
<protein>
    <submittedName>
        <fullName evidence="5">Sensor histidine kinase</fullName>
    </submittedName>
</protein>
<evidence type="ECO:0000259" key="4">
    <source>
        <dbReference type="SMART" id="SM00387"/>
    </source>
</evidence>
<keyword evidence="1" id="KW-0808">Transferase</keyword>
<dbReference type="GO" id="GO:0000155">
    <property type="term" value="F:phosphorelay sensor kinase activity"/>
    <property type="evidence" value="ECO:0007669"/>
    <property type="project" value="InterPro"/>
</dbReference>
<dbReference type="SMART" id="SM00387">
    <property type="entry name" value="HATPase_c"/>
    <property type="match status" value="1"/>
</dbReference>
<dbReference type="InterPro" id="IPR011712">
    <property type="entry name" value="Sig_transdc_His_kin_sub3_dim/P"/>
</dbReference>
<dbReference type="PANTHER" id="PTHR24421:SF59">
    <property type="entry name" value="OXYGEN SENSOR HISTIDINE KINASE NREB"/>
    <property type="match status" value="1"/>
</dbReference>
<dbReference type="AlphaFoldDB" id="A0A4Y8MJC3"/>
<gene>
    <name evidence="5" type="ORF">E2553_39620</name>
</gene>
<dbReference type="GO" id="GO:0016020">
    <property type="term" value="C:membrane"/>
    <property type="evidence" value="ECO:0007669"/>
    <property type="project" value="InterPro"/>
</dbReference>